<sequence length="387" mass="44605">MKDANESMSSNIVGIILPILSHKQQQQNENPRQLTRKGPRISQRRPNDNDFMKNLALSQIQETVDCVYPAEYGKELHHQRRGAGSLVYVMEAMRKRGNWRRTKSQPRSRPEKGKKPEYYKYRYYSRILLLNTVQKVLSGETIRMKKKRRYAFPIPTNLQKLNFTFIQKMVVIKRYCLRAPLNSQSESSNSCYQHLKTSKSLQSQDMSPIKVTDYHGSHPITQFSHYGPREQDRGSLSQTVKSVTRKLICGSPRVNSSTTTTKTELKAAGKFTRLQTQTPVDSGMESKRLQLAGPQVLHPHGKEAEPPTRGDIGSVTSITSSSQLSGRAELPIWDMESKRRAKVSKNKVFYQLLKTLYIYENWKIQFPIPDLGCHLTTWREFYPPLLQ</sequence>
<gene>
    <name evidence="2" type="ORF">JEQ12_011463</name>
</gene>
<reference evidence="2 3" key="1">
    <citation type="submission" date="2020-12" db="EMBL/GenBank/DDBJ databases">
        <title>De novo assembly of Tibetan sheep genome.</title>
        <authorList>
            <person name="Li X."/>
        </authorList>
    </citation>
    <scope>NUCLEOTIDE SEQUENCE [LARGE SCALE GENOMIC DNA]</scope>
    <source>
        <tissue evidence="2">Heart</tissue>
    </source>
</reference>
<name>A0A835ZJL4_SHEEP</name>
<feature type="region of interest" description="Disordered" evidence="1">
    <location>
        <begin position="298"/>
        <end position="322"/>
    </location>
</feature>
<evidence type="ECO:0000313" key="2">
    <source>
        <dbReference type="EMBL" id="KAG5195827.1"/>
    </source>
</evidence>
<dbReference type="AlphaFoldDB" id="A0A835ZJL4"/>
<proteinExistence type="predicted"/>
<comment type="caution">
    <text evidence="2">The sequence shown here is derived from an EMBL/GenBank/DDBJ whole genome shotgun (WGS) entry which is preliminary data.</text>
</comment>
<feature type="compositionally biased region" description="Basic residues" evidence="1">
    <location>
        <begin position="34"/>
        <end position="43"/>
    </location>
</feature>
<feature type="compositionally biased region" description="Polar residues" evidence="1">
    <location>
        <begin position="22"/>
        <end position="33"/>
    </location>
</feature>
<protein>
    <submittedName>
        <fullName evidence="2">Uncharacterized protein</fullName>
    </submittedName>
</protein>
<dbReference type="EMBL" id="JAEMGP010000022">
    <property type="protein sequence ID" value="KAG5195827.1"/>
    <property type="molecule type" value="Genomic_DNA"/>
</dbReference>
<evidence type="ECO:0000256" key="1">
    <source>
        <dbReference type="SAM" id="MobiDB-lite"/>
    </source>
</evidence>
<feature type="compositionally biased region" description="Low complexity" evidence="1">
    <location>
        <begin position="312"/>
        <end position="322"/>
    </location>
</feature>
<feature type="region of interest" description="Disordered" evidence="1">
    <location>
        <begin position="22"/>
        <end position="48"/>
    </location>
</feature>
<organism evidence="2 3">
    <name type="scientific">Ovis aries</name>
    <name type="common">Sheep</name>
    <dbReference type="NCBI Taxonomy" id="9940"/>
    <lineage>
        <taxon>Eukaryota</taxon>
        <taxon>Metazoa</taxon>
        <taxon>Chordata</taxon>
        <taxon>Craniata</taxon>
        <taxon>Vertebrata</taxon>
        <taxon>Euteleostomi</taxon>
        <taxon>Mammalia</taxon>
        <taxon>Eutheria</taxon>
        <taxon>Laurasiatheria</taxon>
        <taxon>Artiodactyla</taxon>
        <taxon>Ruminantia</taxon>
        <taxon>Pecora</taxon>
        <taxon>Bovidae</taxon>
        <taxon>Caprinae</taxon>
        <taxon>Ovis</taxon>
    </lineage>
</organism>
<dbReference type="Proteomes" id="UP000664991">
    <property type="component" value="Unassembled WGS sequence"/>
</dbReference>
<accession>A0A835ZJL4</accession>
<evidence type="ECO:0000313" key="3">
    <source>
        <dbReference type="Proteomes" id="UP000664991"/>
    </source>
</evidence>